<organism evidence="1 2">
    <name type="scientific">Pseudidiomarina taiwanensis</name>
    <dbReference type="NCBI Taxonomy" id="337250"/>
    <lineage>
        <taxon>Bacteria</taxon>
        <taxon>Pseudomonadati</taxon>
        <taxon>Pseudomonadota</taxon>
        <taxon>Gammaproteobacteria</taxon>
        <taxon>Alteromonadales</taxon>
        <taxon>Idiomarinaceae</taxon>
        <taxon>Pseudidiomarina</taxon>
    </lineage>
</organism>
<keyword evidence="2" id="KW-1185">Reference proteome</keyword>
<name>A0A432ZNC8_9GAMM</name>
<accession>A0A432ZNC8</accession>
<dbReference type="RefSeq" id="WP_126825213.1">
    <property type="nucleotide sequence ID" value="NZ_PIQG01000001.1"/>
</dbReference>
<proteinExistence type="predicted"/>
<evidence type="ECO:0000313" key="2">
    <source>
        <dbReference type="Proteomes" id="UP000288279"/>
    </source>
</evidence>
<dbReference type="AlphaFoldDB" id="A0A432ZNC8"/>
<dbReference type="Pfam" id="PF16108">
    <property type="entry name" value="DUF4826"/>
    <property type="match status" value="1"/>
</dbReference>
<dbReference type="OrthoDB" id="3078260at2"/>
<dbReference type="EMBL" id="PIQG01000001">
    <property type="protein sequence ID" value="RUO79387.1"/>
    <property type="molecule type" value="Genomic_DNA"/>
</dbReference>
<gene>
    <name evidence="1" type="ORF">CWI83_02450</name>
</gene>
<reference evidence="1 2" key="1">
    <citation type="journal article" date="2011" name="Front. Microbiol.">
        <title>Genomic signatures of strain selection and enhancement in Bacillus atrophaeus var. globigii, a historical biowarfare simulant.</title>
        <authorList>
            <person name="Gibbons H.S."/>
            <person name="Broomall S.M."/>
            <person name="McNew L.A."/>
            <person name="Daligault H."/>
            <person name="Chapman C."/>
            <person name="Bruce D."/>
            <person name="Karavis M."/>
            <person name="Krepps M."/>
            <person name="McGregor P.A."/>
            <person name="Hong C."/>
            <person name="Park K.H."/>
            <person name="Akmal A."/>
            <person name="Feldman A."/>
            <person name="Lin J.S."/>
            <person name="Chang W.E."/>
            <person name="Higgs B.W."/>
            <person name="Demirev P."/>
            <person name="Lindquist J."/>
            <person name="Liem A."/>
            <person name="Fochler E."/>
            <person name="Read T.D."/>
            <person name="Tapia R."/>
            <person name="Johnson S."/>
            <person name="Bishop-Lilly K.A."/>
            <person name="Detter C."/>
            <person name="Han C."/>
            <person name="Sozhamannan S."/>
            <person name="Rosenzweig C.N."/>
            <person name="Skowronski E.W."/>
        </authorList>
    </citation>
    <scope>NUCLEOTIDE SEQUENCE [LARGE SCALE GENOMIC DNA]</scope>
    <source>
        <strain evidence="1 2">PIT1</strain>
    </source>
</reference>
<evidence type="ECO:0000313" key="1">
    <source>
        <dbReference type="EMBL" id="RUO79387.1"/>
    </source>
</evidence>
<dbReference type="Proteomes" id="UP000288279">
    <property type="component" value="Unassembled WGS sequence"/>
</dbReference>
<protein>
    <submittedName>
        <fullName evidence="1">DUF4826 domain-containing protein</fullName>
    </submittedName>
</protein>
<comment type="caution">
    <text evidence="1">The sequence shown here is derived from an EMBL/GenBank/DDBJ whole genome shotgun (WGS) entry which is preliminary data.</text>
</comment>
<sequence>MENTTPEPKQYSEAEASEWVRSQFQAANKYLAEQGILPERVLTKDSRYLVPYLAVWKFETKDRKNLWLINGDVPTDIVGEKAAPSARDAMKHFALQWQLKAEAIMRDEKMAQDPEQMRYARYLIERAEGIYAATEDKQLWQNEG</sequence>
<dbReference type="InterPro" id="IPR032251">
    <property type="entry name" value="DUF4826"/>
</dbReference>